<evidence type="ECO:0000313" key="4">
    <source>
        <dbReference type="Proteomes" id="UP000825729"/>
    </source>
</evidence>
<feature type="signal peptide" evidence="2">
    <location>
        <begin position="1"/>
        <end position="34"/>
    </location>
</feature>
<feature type="compositionally biased region" description="Basic and acidic residues" evidence="1">
    <location>
        <begin position="117"/>
        <end position="126"/>
    </location>
</feature>
<keyword evidence="4" id="KW-1185">Reference proteome</keyword>
<reference evidence="3 4" key="1">
    <citation type="submission" date="2021-07" db="EMBL/GenBank/DDBJ databases">
        <title>The Aristolochia fimbriata genome: insights into angiosperm evolution, floral development and chemical biosynthesis.</title>
        <authorList>
            <person name="Jiao Y."/>
        </authorList>
    </citation>
    <scope>NUCLEOTIDE SEQUENCE [LARGE SCALE GENOMIC DNA]</scope>
    <source>
        <strain evidence="3">IBCAS-2021</strain>
        <tissue evidence="3">Leaf</tissue>
    </source>
</reference>
<protein>
    <recommendedName>
        <fullName evidence="5">Secreted protein</fullName>
    </recommendedName>
</protein>
<name>A0AAV7FGC2_ARIFI</name>
<comment type="caution">
    <text evidence="3">The sequence shown here is derived from an EMBL/GenBank/DDBJ whole genome shotgun (WGS) entry which is preliminary data.</text>
</comment>
<feature type="region of interest" description="Disordered" evidence="1">
    <location>
        <begin position="87"/>
        <end position="126"/>
    </location>
</feature>
<accession>A0AAV7FGC2</accession>
<evidence type="ECO:0000256" key="2">
    <source>
        <dbReference type="SAM" id="SignalP"/>
    </source>
</evidence>
<keyword evidence="2" id="KW-0732">Signal</keyword>
<evidence type="ECO:0008006" key="5">
    <source>
        <dbReference type="Google" id="ProtNLM"/>
    </source>
</evidence>
<dbReference type="Proteomes" id="UP000825729">
    <property type="component" value="Unassembled WGS sequence"/>
</dbReference>
<feature type="chain" id="PRO_5043910949" description="Secreted protein" evidence="2">
    <location>
        <begin position="35"/>
        <end position="126"/>
    </location>
</feature>
<gene>
    <name evidence="3" type="ORF">H6P81_004072</name>
</gene>
<dbReference type="EMBL" id="JAINDJ010000002">
    <property type="protein sequence ID" value="KAG9459564.1"/>
    <property type="molecule type" value="Genomic_DNA"/>
</dbReference>
<evidence type="ECO:0000256" key="1">
    <source>
        <dbReference type="SAM" id="MobiDB-lite"/>
    </source>
</evidence>
<organism evidence="3 4">
    <name type="scientific">Aristolochia fimbriata</name>
    <name type="common">White veined hardy Dutchman's pipe vine</name>
    <dbReference type="NCBI Taxonomy" id="158543"/>
    <lineage>
        <taxon>Eukaryota</taxon>
        <taxon>Viridiplantae</taxon>
        <taxon>Streptophyta</taxon>
        <taxon>Embryophyta</taxon>
        <taxon>Tracheophyta</taxon>
        <taxon>Spermatophyta</taxon>
        <taxon>Magnoliopsida</taxon>
        <taxon>Magnoliidae</taxon>
        <taxon>Piperales</taxon>
        <taxon>Aristolochiaceae</taxon>
        <taxon>Aristolochia</taxon>
    </lineage>
</organism>
<sequence>MCHRRRMMCLDHLPWVPATLSITLCSIVWGNVKGDAIHGPIRRTNNGFVVDVLMYRTRASRCRPHFPTHVPVGQAYDRHRSISDVRFGARRDGRKRRATDPRMSHVWESSWGSSRVGRPEGHWGGD</sequence>
<dbReference type="AlphaFoldDB" id="A0AAV7FGC2"/>
<proteinExistence type="predicted"/>
<evidence type="ECO:0000313" key="3">
    <source>
        <dbReference type="EMBL" id="KAG9459564.1"/>
    </source>
</evidence>